<dbReference type="InterPro" id="IPR027417">
    <property type="entry name" value="P-loop_NTPase"/>
</dbReference>
<feature type="domain" description="Helicase C-terminal" evidence="8">
    <location>
        <begin position="92"/>
        <end position="283"/>
    </location>
</feature>
<gene>
    <name evidence="10" type="primary">LOC113792334</name>
</gene>
<dbReference type="PRINTS" id="PR01657">
    <property type="entry name" value="MCMFAMILY"/>
</dbReference>
<dbReference type="Pfam" id="PF12780">
    <property type="entry name" value="AAA_8"/>
    <property type="match status" value="1"/>
</dbReference>
<dbReference type="Pfam" id="PF17855">
    <property type="entry name" value="MCM_lid"/>
    <property type="match status" value="1"/>
</dbReference>
<dbReference type="AlphaFoldDB" id="A0A6P6XYB9"/>
<organism evidence="9 10">
    <name type="scientific">Dermatophagoides pteronyssinus</name>
    <name type="common">European house dust mite</name>
    <dbReference type="NCBI Taxonomy" id="6956"/>
    <lineage>
        <taxon>Eukaryota</taxon>
        <taxon>Metazoa</taxon>
        <taxon>Ecdysozoa</taxon>
        <taxon>Arthropoda</taxon>
        <taxon>Chelicerata</taxon>
        <taxon>Arachnida</taxon>
        <taxon>Acari</taxon>
        <taxon>Acariformes</taxon>
        <taxon>Sarcoptiformes</taxon>
        <taxon>Astigmata</taxon>
        <taxon>Psoroptidia</taxon>
        <taxon>Analgoidea</taxon>
        <taxon>Pyroglyphidae</taxon>
        <taxon>Dermatophagoidinae</taxon>
        <taxon>Dermatophagoides</taxon>
    </lineage>
</organism>
<evidence type="ECO:0000256" key="1">
    <source>
        <dbReference type="ARBA" id="ARBA00022741"/>
    </source>
</evidence>
<dbReference type="PROSITE" id="PS51192">
    <property type="entry name" value="HELICASE_ATP_BIND_1"/>
    <property type="match status" value="1"/>
</dbReference>
<dbReference type="InterPro" id="IPR007502">
    <property type="entry name" value="Helicase-assoc_dom"/>
</dbReference>
<comment type="similarity">
    <text evidence="5">Belongs to the MCM family.</text>
</comment>
<dbReference type="RefSeq" id="XP_027198045.1">
    <property type="nucleotide sequence ID" value="XM_027342244.1"/>
</dbReference>
<keyword evidence="2" id="KW-0378">Hydrolase</keyword>
<dbReference type="PANTHER" id="PTHR11630">
    <property type="entry name" value="DNA REPLICATION LICENSING FACTOR MCM FAMILY MEMBER"/>
    <property type="match status" value="1"/>
</dbReference>
<keyword evidence="3 5" id="KW-0067">ATP-binding</keyword>
<protein>
    <submittedName>
        <fullName evidence="10">Uncharacterized protein LOC113792334</fullName>
    </submittedName>
</protein>
<dbReference type="Pfam" id="PF00271">
    <property type="entry name" value="Helicase_C"/>
    <property type="match status" value="1"/>
</dbReference>
<name>A0A6P6XYB9_DERPT</name>
<dbReference type="InterPro" id="IPR001650">
    <property type="entry name" value="Helicase_C-like"/>
</dbReference>
<sequence length="1050" mass="116671">MTDGILLREMLSDRDLSRYAVFMLDEVHERTMNNDLLLPLLKLLLERRKDAKLILSSATLNTKLFKQYFPDAAELSVPGRLHDVQIFYREASVTDFVEACVMQCLSIVLGDASGDLLVFLPGKEEIKLAAEMLQSLFRAKVMALDSAHKPKRKLRIARMYAGLDLQQQTEAMTPAPEGWVKAIFVTNIAETSLTIPGVVYVVDSGLVKINSFDALTNNDALVLSRISKASAKQRAGRAGRVCPGFCYRMYTLQEFATEMVEETVPELCRSELTSVIVLLTKLGYKNLLEFPFLTPPPEDLVLACTAMLYEFACLDDRGFLTDLGDVVSAFPVPAQHTLMLLAAARLGCSLELVKLVSLLQAPNLFLWPYDRVEQANRAHRSLQLHPQSAVSLRGPPLVVYEKIIKAIDHSLVEQMKYLASQPGFLQKIFDSIAPSIQGHEQLKKSIACLLFGGSRKTLADGSTTRGNIHVLLLGDPSTAKSQLLKFAALAAPVSVYTSGKGSSAAGLTAALIRDQQGCYALEGGAMVLADGGIVCLDEFDKMRDVDRVAIHEAMEQQTISITKAGINAMLKTRCAVLAAANPTFGSYDPTQEVSAQHNFEATILSRFDCIWLVKDARNAQLDNVIARHVFNLHRVGDSTRHAQTQQARGAHFSPEELKNYIRFCMTNCRPVMGAEAAKVLENFYVQIREDARRVKKLRGPTAIPITVRQLESIIRIAEALAKISLSNAVRQEHVDEAIMLFKLSTLQRVERAINTLLRQKRERQPRFNFINDRALMDLLGIRTNDLSNLLAATLQLNHLACFDEFNRISYEALAALEELIRSNCFAGDVSSEWVEDFNSLLDDSRTLTLSNGERISALALRKFLLMCGPPGCGKTLLVDHHLSSQSQQYILSVPQSHLIFIGASGAGKTLLTRLACHMLDRKIIELKPMFEFNDAEFTETIKHLVRLCGVQRQKVCFLLEEINLFDTNCTEKINSLLTSGTVMGLFEGDARTQLLLDCRASWPELSGLKDADTLDLVTANVQQNLSIVFTMNPSNAFYQNRKQTSSALFN</sequence>
<dbReference type="Pfam" id="PF00493">
    <property type="entry name" value="MCM"/>
    <property type="match status" value="1"/>
</dbReference>
<dbReference type="InterPro" id="IPR031327">
    <property type="entry name" value="MCM"/>
</dbReference>
<feature type="domain" description="MCM C-terminal AAA(+) ATPase" evidence="6">
    <location>
        <begin position="424"/>
        <end position="629"/>
    </location>
</feature>
<dbReference type="PROSITE" id="PS50051">
    <property type="entry name" value="MCM_2"/>
    <property type="match status" value="1"/>
</dbReference>
<dbReference type="PANTHER" id="PTHR11630:SF42">
    <property type="entry name" value="DNA REPLICATION LICENSING FACTOR MCM5"/>
    <property type="match status" value="1"/>
</dbReference>
<dbReference type="SMART" id="SM00382">
    <property type="entry name" value="AAA"/>
    <property type="match status" value="2"/>
</dbReference>
<dbReference type="InParanoid" id="A0A6P6XYB9"/>
<dbReference type="Proteomes" id="UP000515146">
    <property type="component" value="Unplaced"/>
</dbReference>
<dbReference type="GO" id="GO:0006270">
    <property type="term" value="P:DNA replication initiation"/>
    <property type="evidence" value="ECO:0007669"/>
    <property type="project" value="TreeGrafter"/>
</dbReference>
<evidence type="ECO:0000259" key="6">
    <source>
        <dbReference type="PROSITE" id="PS50051"/>
    </source>
</evidence>
<dbReference type="InterPro" id="IPR001208">
    <property type="entry name" value="MCM_dom"/>
</dbReference>
<dbReference type="GO" id="GO:0043138">
    <property type="term" value="F:3'-5' DNA helicase activity"/>
    <property type="evidence" value="ECO:0007669"/>
    <property type="project" value="TreeGrafter"/>
</dbReference>
<dbReference type="InterPro" id="IPR014001">
    <property type="entry name" value="Helicase_ATP-bd"/>
</dbReference>
<dbReference type="PROSITE" id="PS51194">
    <property type="entry name" value="HELICASE_CTER"/>
    <property type="match status" value="1"/>
</dbReference>
<evidence type="ECO:0000256" key="3">
    <source>
        <dbReference type="ARBA" id="ARBA00022840"/>
    </source>
</evidence>
<dbReference type="GO" id="GO:0005634">
    <property type="term" value="C:nucleus"/>
    <property type="evidence" value="ECO:0007669"/>
    <property type="project" value="TreeGrafter"/>
</dbReference>
<dbReference type="Gene3D" id="3.40.50.300">
    <property type="entry name" value="P-loop containing nucleotide triphosphate hydrolases"/>
    <property type="match status" value="5"/>
</dbReference>
<keyword evidence="9" id="KW-1185">Reference proteome</keyword>
<keyword evidence="1 5" id="KW-0547">Nucleotide-binding</keyword>
<dbReference type="Gene3D" id="1.20.120.1080">
    <property type="match status" value="1"/>
</dbReference>
<dbReference type="InterPro" id="IPR002464">
    <property type="entry name" value="DNA/RNA_helicase_DEAH_CS"/>
</dbReference>
<evidence type="ECO:0000256" key="5">
    <source>
        <dbReference type="RuleBase" id="RU004070"/>
    </source>
</evidence>
<evidence type="ECO:0000256" key="2">
    <source>
        <dbReference type="ARBA" id="ARBA00022801"/>
    </source>
</evidence>
<dbReference type="SMART" id="SM00350">
    <property type="entry name" value="MCM"/>
    <property type="match status" value="1"/>
</dbReference>
<evidence type="ECO:0000259" key="7">
    <source>
        <dbReference type="PROSITE" id="PS51192"/>
    </source>
</evidence>
<dbReference type="PROSITE" id="PS00690">
    <property type="entry name" value="DEAH_ATP_HELICASE"/>
    <property type="match status" value="1"/>
</dbReference>
<evidence type="ECO:0000256" key="4">
    <source>
        <dbReference type="ARBA" id="ARBA00023125"/>
    </source>
</evidence>
<feature type="domain" description="Helicase ATP-binding" evidence="7">
    <location>
        <begin position="1"/>
        <end position="78"/>
    </location>
</feature>
<dbReference type="SUPFAM" id="SSF52540">
    <property type="entry name" value="P-loop containing nucleoside triphosphate hydrolases"/>
    <property type="match status" value="3"/>
</dbReference>
<dbReference type="InterPro" id="IPR003593">
    <property type="entry name" value="AAA+_ATPase"/>
</dbReference>
<evidence type="ECO:0000313" key="10">
    <source>
        <dbReference type="RefSeq" id="XP_027198045.1"/>
    </source>
</evidence>
<dbReference type="GO" id="GO:0003697">
    <property type="term" value="F:single-stranded DNA binding"/>
    <property type="evidence" value="ECO:0007669"/>
    <property type="project" value="TreeGrafter"/>
</dbReference>
<evidence type="ECO:0000259" key="8">
    <source>
        <dbReference type="PROSITE" id="PS51194"/>
    </source>
</evidence>
<feature type="non-terminal residue" evidence="10">
    <location>
        <position position="1050"/>
    </location>
</feature>
<dbReference type="InterPro" id="IPR024317">
    <property type="entry name" value="Dynein_heavy_chain_D4_dom"/>
</dbReference>
<dbReference type="SMART" id="SM00847">
    <property type="entry name" value="HA2"/>
    <property type="match status" value="1"/>
</dbReference>
<dbReference type="GO" id="GO:0042555">
    <property type="term" value="C:MCM complex"/>
    <property type="evidence" value="ECO:0007669"/>
    <property type="project" value="TreeGrafter"/>
</dbReference>
<dbReference type="GO" id="GO:0017116">
    <property type="term" value="F:single-stranded DNA helicase activity"/>
    <property type="evidence" value="ECO:0007669"/>
    <property type="project" value="TreeGrafter"/>
</dbReference>
<proteinExistence type="inferred from homology"/>
<evidence type="ECO:0000313" key="9">
    <source>
        <dbReference type="Proteomes" id="UP000515146"/>
    </source>
</evidence>
<dbReference type="SMART" id="SM00490">
    <property type="entry name" value="HELICc"/>
    <property type="match status" value="1"/>
</dbReference>
<dbReference type="GO" id="GO:0005524">
    <property type="term" value="F:ATP binding"/>
    <property type="evidence" value="ECO:0007669"/>
    <property type="project" value="UniProtKB-KW"/>
</dbReference>
<dbReference type="InterPro" id="IPR041562">
    <property type="entry name" value="MCM_lid"/>
</dbReference>
<dbReference type="GO" id="GO:0016787">
    <property type="term" value="F:hydrolase activity"/>
    <property type="evidence" value="ECO:0007669"/>
    <property type="project" value="UniProtKB-KW"/>
</dbReference>
<dbReference type="GO" id="GO:0000727">
    <property type="term" value="P:double-strand break repair via break-induced replication"/>
    <property type="evidence" value="ECO:0007669"/>
    <property type="project" value="TreeGrafter"/>
</dbReference>
<reference evidence="10" key="1">
    <citation type="submission" date="2025-08" db="UniProtKB">
        <authorList>
            <consortium name="RefSeq"/>
        </authorList>
    </citation>
    <scope>IDENTIFICATION</scope>
    <source>
        <strain evidence="10">Airmid</strain>
    </source>
</reference>
<dbReference type="CDD" id="cd18791">
    <property type="entry name" value="SF2_C_RHA"/>
    <property type="match status" value="1"/>
</dbReference>
<keyword evidence="4 5" id="KW-0238">DNA-binding</keyword>
<dbReference type="FunFam" id="3.40.50.300:FF:002469">
    <property type="entry name" value="Cell division control protein 21"/>
    <property type="match status" value="1"/>
</dbReference>
<dbReference type="KEGG" id="dpte:113792334"/>
<accession>A0A6P6XYB9</accession>